<name>A0A1I2TNH7_9BACT</name>
<protein>
    <submittedName>
        <fullName evidence="2">Uncharacterized protein</fullName>
    </submittedName>
</protein>
<evidence type="ECO:0000313" key="2">
    <source>
        <dbReference type="EMBL" id="SFG66464.1"/>
    </source>
</evidence>
<sequence>MKNKQLLSFFILAWFGLFSCTGNSSDEEQQSTDEVSDEGTDFINRLDVALAEKEKWTTHWSEYLGGFSAIDFELASEDSLDQYEMPEKNPIGDDDPLAPYQIPHPGGNGVVDIYSYKIETQDDEGNPYLNPDSEVVWYKADGMKKRLLFIGPSGLFEEAMWLNENELLIMGFFQEEAGARPMIWLLDMETLRMRQYSLDEASDSYPVNSYLDLKIKPLSLD</sequence>
<reference evidence="3" key="1">
    <citation type="submission" date="2016-10" db="EMBL/GenBank/DDBJ databases">
        <authorList>
            <person name="Varghese N."/>
            <person name="Submissions S."/>
        </authorList>
    </citation>
    <scope>NUCLEOTIDE SEQUENCE [LARGE SCALE GENOMIC DNA]</scope>
    <source>
        <strain evidence="3">DSM 19315</strain>
    </source>
</reference>
<evidence type="ECO:0000256" key="1">
    <source>
        <dbReference type="SAM" id="SignalP"/>
    </source>
</evidence>
<feature type="chain" id="PRO_5011521198" evidence="1">
    <location>
        <begin position="25"/>
        <end position="221"/>
    </location>
</feature>
<evidence type="ECO:0000313" key="3">
    <source>
        <dbReference type="Proteomes" id="UP000199642"/>
    </source>
</evidence>
<dbReference type="OrthoDB" id="822152at2"/>
<dbReference type="STRING" id="435880.SAMN04487988_106125"/>
<dbReference type="RefSeq" id="WP_092791208.1">
    <property type="nucleotide sequence ID" value="NZ_FOPC01000006.1"/>
</dbReference>
<dbReference type="PROSITE" id="PS51257">
    <property type="entry name" value="PROKAR_LIPOPROTEIN"/>
    <property type="match status" value="1"/>
</dbReference>
<gene>
    <name evidence="2" type="ORF">SAMN04487988_106125</name>
</gene>
<dbReference type="EMBL" id="FOPC01000006">
    <property type="protein sequence ID" value="SFG66464.1"/>
    <property type="molecule type" value="Genomic_DNA"/>
</dbReference>
<keyword evidence="1" id="KW-0732">Signal</keyword>
<dbReference type="AlphaFoldDB" id="A0A1I2TNH7"/>
<accession>A0A1I2TNH7</accession>
<organism evidence="2 3">
    <name type="scientific">Algoriphagus hitonicola</name>
    <dbReference type="NCBI Taxonomy" id="435880"/>
    <lineage>
        <taxon>Bacteria</taxon>
        <taxon>Pseudomonadati</taxon>
        <taxon>Bacteroidota</taxon>
        <taxon>Cytophagia</taxon>
        <taxon>Cytophagales</taxon>
        <taxon>Cyclobacteriaceae</taxon>
        <taxon>Algoriphagus</taxon>
    </lineage>
</organism>
<keyword evidence="3" id="KW-1185">Reference proteome</keyword>
<dbReference type="Proteomes" id="UP000199642">
    <property type="component" value="Unassembled WGS sequence"/>
</dbReference>
<feature type="signal peptide" evidence="1">
    <location>
        <begin position="1"/>
        <end position="24"/>
    </location>
</feature>
<proteinExistence type="predicted"/>